<keyword evidence="8 11" id="KW-1133">Transmembrane helix</keyword>
<feature type="transmembrane region" description="Helical" evidence="11">
    <location>
        <begin position="223"/>
        <end position="243"/>
    </location>
</feature>
<feature type="transmembrane region" description="Helical" evidence="11">
    <location>
        <begin position="111"/>
        <end position="129"/>
    </location>
</feature>
<evidence type="ECO:0000313" key="13">
    <source>
        <dbReference type="Proteomes" id="UP000235392"/>
    </source>
</evidence>
<keyword evidence="9 11" id="KW-0472">Membrane</keyword>
<dbReference type="Pfam" id="PF03901">
    <property type="entry name" value="Glyco_transf_22"/>
    <property type="match status" value="1"/>
</dbReference>
<evidence type="ECO:0000256" key="7">
    <source>
        <dbReference type="ARBA" id="ARBA00022824"/>
    </source>
</evidence>
<comment type="pathway">
    <text evidence="2">Glycolipid biosynthesis; glycosylphosphatidylinositol-anchor biosynthesis.</text>
</comment>
<dbReference type="InterPro" id="IPR005599">
    <property type="entry name" value="GPI_mannosylTrfase"/>
</dbReference>
<protein>
    <recommendedName>
        <fullName evidence="11">Mannosyltransferase</fullName>
        <ecNumber evidence="11">2.4.1.-</ecNumber>
    </recommendedName>
</protein>
<feature type="transmembrane region" description="Helical" evidence="11">
    <location>
        <begin position="150"/>
        <end position="174"/>
    </location>
</feature>
<name>A0A2N5UKQ7_9BASI</name>
<keyword evidence="5" id="KW-0808">Transferase</keyword>
<evidence type="ECO:0000256" key="8">
    <source>
        <dbReference type="ARBA" id="ARBA00022989"/>
    </source>
</evidence>
<dbReference type="GO" id="GO:0000026">
    <property type="term" value="F:alpha-1,2-mannosyltransferase activity"/>
    <property type="evidence" value="ECO:0007669"/>
    <property type="project" value="TreeGrafter"/>
</dbReference>
<feature type="transmembrane region" description="Helical" evidence="11">
    <location>
        <begin position="186"/>
        <end position="211"/>
    </location>
</feature>
<evidence type="ECO:0000256" key="1">
    <source>
        <dbReference type="ARBA" id="ARBA00004477"/>
    </source>
</evidence>
<reference evidence="12 13" key="1">
    <citation type="submission" date="2017-11" db="EMBL/GenBank/DDBJ databases">
        <title>De novo assembly and phasing of dikaryotic genomes from two isolates of Puccinia coronata f. sp. avenae, the causal agent of oat crown rust.</title>
        <authorList>
            <person name="Miller M.E."/>
            <person name="Zhang Y."/>
            <person name="Omidvar V."/>
            <person name="Sperschneider J."/>
            <person name="Schwessinger B."/>
            <person name="Raley C."/>
            <person name="Palmer J.M."/>
            <person name="Garnica D."/>
            <person name="Upadhyaya N."/>
            <person name="Rathjen J."/>
            <person name="Taylor J.M."/>
            <person name="Park R.F."/>
            <person name="Dodds P.N."/>
            <person name="Hirsch C.D."/>
            <person name="Kianian S.F."/>
            <person name="Figueroa M."/>
        </authorList>
    </citation>
    <scope>NUCLEOTIDE SEQUENCE [LARGE SCALE GENOMIC DNA]</scope>
    <source>
        <strain evidence="12">12SD80</strain>
    </source>
</reference>
<dbReference type="GO" id="GO:0006506">
    <property type="term" value="P:GPI anchor biosynthetic process"/>
    <property type="evidence" value="ECO:0007669"/>
    <property type="project" value="UniProtKB-KW"/>
</dbReference>
<comment type="similarity">
    <text evidence="10">Belongs to the glycosyltransferase 22 family. PIGZ subfamily.</text>
</comment>
<proteinExistence type="inferred from homology"/>
<keyword evidence="3" id="KW-0337">GPI-anchor biosynthesis</keyword>
<gene>
    <name evidence="12" type="ORF">PCASD_19207</name>
</gene>
<comment type="caution">
    <text evidence="12">The sequence shown here is derived from an EMBL/GenBank/DDBJ whole genome shotgun (WGS) entry which is preliminary data.</text>
</comment>
<keyword evidence="7 11" id="KW-0256">Endoplasmic reticulum</keyword>
<evidence type="ECO:0000256" key="2">
    <source>
        <dbReference type="ARBA" id="ARBA00004687"/>
    </source>
</evidence>
<comment type="subcellular location">
    <subcellularLocation>
        <location evidence="1 11">Endoplasmic reticulum membrane</location>
        <topology evidence="1 11">Multi-pass membrane protein</topology>
    </subcellularLocation>
</comment>
<evidence type="ECO:0000256" key="4">
    <source>
        <dbReference type="ARBA" id="ARBA00022676"/>
    </source>
</evidence>
<dbReference type="AlphaFoldDB" id="A0A2N5UKQ7"/>
<sequence>MEGTITKHQWTLNYVIAISLRLIIVLTSTSFIHPDEHFQNTEIAVDDVFKQSKYLTRTWEWDPLRLSGHAIGGGPVRSIVPVWLTSHLGLYILKFAHASGLVNISTRSLVIFPRLVLFLLSLWVDRLIFQFVKSRSIQLLHAFSLHSMLFVCRSFSNSLESILFSSVFLLSLSISNPKNPAKLTSVIAWTLLNVFAVWVRVSYICFAFPIVIAVGHTRLFRSFALLCTVGATALLGMAVLIWLDCLYFGRWPTITPVNFLIYNLDQANLAQHGTHPRYLHLLVNGSIMFGPALWFTGWDQIWTRLKPCPMIVKLSIASLVSGTLLLSIQPHQEPRFLLPLIFPLTILCSQPMSKSSSTMFRKMFWIAHLFHLIITVALFGFLHQGGVQSALELIPAKTEILLSYKTFDIPTSLITSAQISRVENLRGAGEEVLVRTVCETVSSREDPQIVLIAPRWALSPTLEDRFQLLFSSAMPHLDLDRLDEIFNAGHHKYGIGLYKIHPRNIQVSQLC</sequence>
<evidence type="ECO:0000256" key="10">
    <source>
        <dbReference type="ARBA" id="ARBA00038466"/>
    </source>
</evidence>
<accession>A0A2N5UKQ7</accession>
<dbReference type="GO" id="GO:0005789">
    <property type="term" value="C:endoplasmic reticulum membrane"/>
    <property type="evidence" value="ECO:0007669"/>
    <property type="project" value="UniProtKB-SubCell"/>
</dbReference>
<keyword evidence="4 11" id="KW-0328">Glycosyltransferase</keyword>
<feature type="transmembrane region" description="Helical" evidence="11">
    <location>
        <begin position="364"/>
        <end position="382"/>
    </location>
</feature>
<feature type="transmembrane region" description="Helical" evidence="11">
    <location>
        <begin position="12"/>
        <end position="32"/>
    </location>
</feature>
<evidence type="ECO:0000256" key="11">
    <source>
        <dbReference type="RuleBase" id="RU363075"/>
    </source>
</evidence>
<evidence type="ECO:0000313" key="12">
    <source>
        <dbReference type="EMBL" id="PLW38237.1"/>
    </source>
</evidence>
<evidence type="ECO:0000256" key="3">
    <source>
        <dbReference type="ARBA" id="ARBA00022502"/>
    </source>
</evidence>
<evidence type="ECO:0000256" key="6">
    <source>
        <dbReference type="ARBA" id="ARBA00022692"/>
    </source>
</evidence>
<dbReference type="Proteomes" id="UP000235392">
    <property type="component" value="Unassembled WGS sequence"/>
</dbReference>
<dbReference type="EC" id="2.4.1.-" evidence="11"/>
<evidence type="ECO:0000256" key="9">
    <source>
        <dbReference type="ARBA" id="ARBA00023136"/>
    </source>
</evidence>
<feature type="transmembrane region" description="Helical" evidence="11">
    <location>
        <begin position="278"/>
        <end position="298"/>
    </location>
</feature>
<dbReference type="EMBL" id="PGCI01000131">
    <property type="protein sequence ID" value="PLW38237.1"/>
    <property type="molecule type" value="Genomic_DNA"/>
</dbReference>
<evidence type="ECO:0000256" key="5">
    <source>
        <dbReference type="ARBA" id="ARBA00022679"/>
    </source>
</evidence>
<dbReference type="PANTHER" id="PTHR22760:SF3">
    <property type="entry name" value="GPI MANNOSYLTRANSFERASE 4"/>
    <property type="match status" value="1"/>
</dbReference>
<organism evidence="12 13">
    <name type="scientific">Puccinia coronata f. sp. avenae</name>
    <dbReference type="NCBI Taxonomy" id="200324"/>
    <lineage>
        <taxon>Eukaryota</taxon>
        <taxon>Fungi</taxon>
        <taxon>Dikarya</taxon>
        <taxon>Basidiomycota</taxon>
        <taxon>Pucciniomycotina</taxon>
        <taxon>Pucciniomycetes</taxon>
        <taxon>Pucciniales</taxon>
        <taxon>Pucciniaceae</taxon>
        <taxon>Puccinia</taxon>
    </lineage>
</organism>
<dbReference type="PANTHER" id="PTHR22760">
    <property type="entry name" value="GLYCOSYLTRANSFERASE"/>
    <property type="match status" value="1"/>
</dbReference>
<keyword evidence="6 11" id="KW-0812">Transmembrane</keyword>